<dbReference type="InterPro" id="IPR003660">
    <property type="entry name" value="HAMP_dom"/>
</dbReference>
<dbReference type="PANTHER" id="PTHR45436:SF8">
    <property type="entry name" value="HISTIDINE KINASE"/>
    <property type="match status" value="1"/>
</dbReference>
<keyword evidence="8 16" id="KW-0418">Kinase</keyword>
<keyword evidence="5" id="KW-0808">Transferase</keyword>
<comment type="subcellular location">
    <subcellularLocation>
        <location evidence="2">Membrane</location>
    </subcellularLocation>
</comment>
<dbReference type="InterPro" id="IPR003594">
    <property type="entry name" value="HATPase_dom"/>
</dbReference>
<dbReference type="Gene3D" id="6.10.340.10">
    <property type="match status" value="1"/>
</dbReference>
<dbReference type="PROSITE" id="PS50885">
    <property type="entry name" value="HAMP"/>
    <property type="match status" value="1"/>
</dbReference>
<dbReference type="Gene3D" id="3.30.565.10">
    <property type="entry name" value="Histidine kinase-like ATPase, C-terminal domain"/>
    <property type="match status" value="1"/>
</dbReference>
<evidence type="ECO:0000256" key="11">
    <source>
        <dbReference type="ARBA" id="ARBA00023012"/>
    </source>
</evidence>
<evidence type="ECO:0000256" key="3">
    <source>
        <dbReference type="ARBA" id="ARBA00012438"/>
    </source>
</evidence>
<dbReference type="RefSeq" id="WP_044352780.1">
    <property type="nucleotide sequence ID" value="NZ_AZAC01000078.1"/>
</dbReference>
<dbReference type="InParanoid" id="A0A0D2IY39"/>
<dbReference type="InterPro" id="IPR036890">
    <property type="entry name" value="HATPase_C_sf"/>
</dbReference>
<dbReference type="Proteomes" id="UP000032233">
    <property type="component" value="Unassembled WGS sequence"/>
</dbReference>
<proteinExistence type="predicted"/>
<dbReference type="EC" id="2.7.13.3" evidence="3"/>
<dbReference type="Gene3D" id="1.10.287.130">
    <property type="match status" value="1"/>
</dbReference>
<dbReference type="PATRIC" id="fig|1429043.3.peg.5840"/>
<evidence type="ECO:0000256" key="7">
    <source>
        <dbReference type="ARBA" id="ARBA00022741"/>
    </source>
</evidence>
<dbReference type="PROSITE" id="PS50109">
    <property type="entry name" value="HIS_KIN"/>
    <property type="match status" value="1"/>
</dbReference>
<keyword evidence="6 13" id="KW-0812">Transmembrane</keyword>
<evidence type="ECO:0000256" key="9">
    <source>
        <dbReference type="ARBA" id="ARBA00022840"/>
    </source>
</evidence>
<evidence type="ECO:0000256" key="2">
    <source>
        <dbReference type="ARBA" id="ARBA00004370"/>
    </source>
</evidence>
<dbReference type="AlphaFoldDB" id="A0A0D2IY39"/>
<name>A0A0D2IY39_9BACT</name>
<feature type="transmembrane region" description="Helical" evidence="13">
    <location>
        <begin position="20"/>
        <end position="40"/>
    </location>
</feature>
<sequence length="466" mass="51409">MSARLLSRLPGSTVFRLTFWYWGVFTISLLALVSLTYYLLATTTLEADRQLINDKIREYAVLDHVGRAEALMAEIRLQKSIEERAGYFIRLADPENQTLVAIVPHGWSKDIARELPFLGPDEWQEVPNQSGWDSLEVTGVRLGDEFILQVGRGTARRRELLSRFKIILALIMLPALAVGLVGGYLLASRSLRPIRDLLQAVRSIDAGNLKARVPSRGKGRGRELDELAEQFNRMLARIETLIKGMREALDNVAHDLRTPAARLRGVVETALKDQAGEEACREALMDCAEESERIVTMLNTVSDVSEAETGIMQLTTSETDLAAILAEVVELYDYVAEDKGIEMALTGLNSLTAEVDKNRIRQVVANLLDNAVKYTPQGGRVEVNLASENESALITVKDNGMGISPQDQPRVFDRLYRGDRSRSQRGMGLGLSLVKAVIKAHKGEVSLLSSPGQGSSFTVKLPLSPA</sequence>
<evidence type="ECO:0000313" key="16">
    <source>
        <dbReference type="EMBL" id="KIX10944.1"/>
    </source>
</evidence>
<keyword evidence="4" id="KW-0597">Phosphoprotein</keyword>
<dbReference type="InterPro" id="IPR005467">
    <property type="entry name" value="His_kinase_dom"/>
</dbReference>
<evidence type="ECO:0000256" key="12">
    <source>
        <dbReference type="ARBA" id="ARBA00023136"/>
    </source>
</evidence>
<reference evidence="16 17" key="1">
    <citation type="submission" date="2013-11" db="EMBL/GenBank/DDBJ databases">
        <title>Metagenomic analysis of a methanogenic consortium involved in long chain n-alkane degradation.</title>
        <authorList>
            <person name="Davidova I.A."/>
            <person name="Callaghan A.V."/>
            <person name="Wawrik B."/>
            <person name="Pruitt S."/>
            <person name="Marks C."/>
            <person name="Duncan K.E."/>
            <person name="Suflita J.M."/>
        </authorList>
    </citation>
    <scope>NUCLEOTIDE SEQUENCE [LARGE SCALE GENOMIC DNA]</scope>
    <source>
        <strain evidence="16 17">SPR</strain>
    </source>
</reference>
<accession>A0A0D2IY39</accession>
<dbReference type="CDD" id="cd06225">
    <property type="entry name" value="HAMP"/>
    <property type="match status" value="1"/>
</dbReference>
<evidence type="ECO:0000259" key="14">
    <source>
        <dbReference type="PROSITE" id="PS50109"/>
    </source>
</evidence>
<keyword evidence="10 13" id="KW-1133">Transmembrane helix</keyword>
<evidence type="ECO:0000313" key="17">
    <source>
        <dbReference type="Proteomes" id="UP000032233"/>
    </source>
</evidence>
<protein>
    <recommendedName>
        <fullName evidence="3">histidine kinase</fullName>
        <ecNumber evidence="3">2.7.13.3</ecNumber>
    </recommendedName>
</protein>
<organism evidence="16 17">
    <name type="scientific">Dethiosulfatarculus sandiegensis</name>
    <dbReference type="NCBI Taxonomy" id="1429043"/>
    <lineage>
        <taxon>Bacteria</taxon>
        <taxon>Pseudomonadati</taxon>
        <taxon>Thermodesulfobacteriota</taxon>
        <taxon>Desulfarculia</taxon>
        <taxon>Desulfarculales</taxon>
        <taxon>Desulfarculaceae</taxon>
        <taxon>Dethiosulfatarculus</taxon>
    </lineage>
</organism>
<comment type="catalytic activity">
    <reaction evidence="1">
        <text>ATP + protein L-histidine = ADP + protein N-phospho-L-histidine.</text>
        <dbReference type="EC" id="2.7.13.3"/>
    </reaction>
</comment>
<keyword evidence="17" id="KW-1185">Reference proteome</keyword>
<evidence type="ECO:0000256" key="5">
    <source>
        <dbReference type="ARBA" id="ARBA00022679"/>
    </source>
</evidence>
<keyword evidence="11" id="KW-0902">Two-component regulatory system</keyword>
<dbReference type="FunFam" id="3.30.565.10:FF:000037">
    <property type="entry name" value="Hybrid sensor histidine kinase/response regulator"/>
    <property type="match status" value="1"/>
</dbReference>
<dbReference type="SUPFAM" id="SSF158472">
    <property type="entry name" value="HAMP domain-like"/>
    <property type="match status" value="1"/>
</dbReference>
<dbReference type="SUPFAM" id="SSF47384">
    <property type="entry name" value="Homodimeric domain of signal transducing histidine kinase"/>
    <property type="match status" value="1"/>
</dbReference>
<keyword evidence="12 13" id="KW-0472">Membrane</keyword>
<dbReference type="InterPro" id="IPR004358">
    <property type="entry name" value="Sig_transdc_His_kin-like_C"/>
</dbReference>
<dbReference type="CDD" id="cd00075">
    <property type="entry name" value="HATPase"/>
    <property type="match status" value="1"/>
</dbReference>
<keyword evidence="7" id="KW-0547">Nucleotide-binding</keyword>
<evidence type="ECO:0000256" key="1">
    <source>
        <dbReference type="ARBA" id="ARBA00000085"/>
    </source>
</evidence>
<dbReference type="SMART" id="SM00387">
    <property type="entry name" value="HATPase_c"/>
    <property type="match status" value="1"/>
</dbReference>
<dbReference type="Pfam" id="PF02518">
    <property type="entry name" value="HATPase_c"/>
    <property type="match status" value="1"/>
</dbReference>
<evidence type="ECO:0000256" key="10">
    <source>
        <dbReference type="ARBA" id="ARBA00022989"/>
    </source>
</evidence>
<dbReference type="Pfam" id="PF00512">
    <property type="entry name" value="HisKA"/>
    <property type="match status" value="1"/>
</dbReference>
<evidence type="ECO:0000259" key="15">
    <source>
        <dbReference type="PROSITE" id="PS50885"/>
    </source>
</evidence>
<dbReference type="SUPFAM" id="SSF55874">
    <property type="entry name" value="ATPase domain of HSP90 chaperone/DNA topoisomerase II/histidine kinase"/>
    <property type="match status" value="1"/>
</dbReference>
<comment type="caution">
    <text evidence="16">The sequence shown here is derived from an EMBL/GenBank/DDBJ whole genome shotgun (WGS) entry which is preliminary data.</text>
</comment>
<dbReference type="GO" id="GO:0005524">
    <property type="term" value="F:ATP binding"/>
    <property type="evidence" value="ECO:0007669"/>
    <property type="project" value="UniProtKB-KW"/>
</dbReference>
<evidence type="ECO:0000256" key="6">
    <source>
        <dbReference type="ARBA" id="ARBA00022692"/>
    </source>
</evidence>
<evidence type="ECO:0000256" key="13">
    <source>
        <dbReference type="SAM" id="Phobius"/>
    </source>
</evidence>
<dbReference type="STRING" id="1429043.X474_27495"/>
<dbReference type="Pfam" id="PF00672">
    <property type="entry name" value="HAMP"/>
    <property type="match status" value="1"/>
</dbReference>
<feature type="transmembrane region" description="Helical" evidence="13">
    <location>
        <begin position="166"/>
        <end position="187"/>
    </location>
</feature>
<keyword evidence="9" id="KW-0067">ATP-binding</keyword>
<dbReference type="FunCoup" id="A0A0D2IY39">
    <property type="interactions" value="151"/>
</dbReference>
<dbReference type="EMBL" id="AZAC01000078">
    <property type="protein sequence ID" value="KIX10944.1"/>
    <property type="molecule type" value="Genomic_DNA"/>
</dbReference>
<gene>
    <name evidence="16" type="ORF">X474_27495</name>
</gene>
<dbReference type="PANTHER" id="PTHR45436">
    <property type="entry name" value="SENSOR HISTIDINE KINASE YKOH"/>
    <property type="match status" value="1"/>
</dbReference>
<feature type="domain" description="HAMP" evidence="15">
    <location>
        <begin position="188"/>
        <end position="243"/>
    </location>
</feature>
<dbReference type="SMART" id="SM00304">
    <property type="entry name" value="HAMP"/>
    <property type="match status" value="1"/>
</dbReference>
<dbReference type="PRINTS" id="PR00344">
    <property type="entry name" value="BCTRLSENSOR"/>
</dbReference>
<dbReference type="InterPro" id="IPR036097">
    <property type="entry name" value="HisK_dim/P_sf"/>
</dbReference>
<evidence type="ECO:0000256" key="8">
    <source>
        <dbReference type="ARBA" id="ARBA00022777"/>
    </source>
</evidence>
<dbReference type="GO" id="GO:0005886">
    <property type="term" value="C:plasma membrane"/>
    <property type="evidence" value="ECO:0007669"/>
    <property type="project" value="TreeGrafter"/>
</dbReference>
<dbReference type="CDD" id="cd00082">
    <property type="entry name" value="HisKA"/>
    <property type="match status" value="1"/>
</dbReference>
<feature type="domain" description="Histidine kinase" evidence="14">
    <location>
        <begin position="251"/>
        <end position="465"/>
    </location>
</feature>
<evidence type="ECO:0000256" key="4">
    <source>
        <dbReference type="ARBA" id="ARBA00022553"/>
    </source>
</evidence>
<dbReference type="OrthoDB" id="9815202at2"/>
<dbReference type="InterPro" id="IPR003661">
    <property type="entry name" value="HisK_dim/P_dom"/>
</dbReference>
<dbReference type="GO" id="GO:0000155">
    <property type="term" value="F:phosphorelay sensor kinase activity"/>
    <property type="evidence" value="ECO:0007669"/>
    <property type="project" value="InterPro"/>
</dbReference>
<dbReference type="SMART" id="SM00388">
    <property type="entry name" value="HisKA"/>
    <property type="match status" value="1"/>
</dbReference>
<dbReference type="InterPro" id="IPR050428">
    <property type="entry name" value="TCS_sensor_his_kinase"/>
</dbReference>